<dbReference type="Pfam" id="PF13359">
    <property type="entry name" value="DDE_Tnp_4"/>
    <property type="match status" value="1"/>
</dbReference>
<reference evidence="11 12" key="1">
    <citation type="submission" date="2024-02" db="EMBL/GenBank/DDBJ databases">
        <title>High-quality chromosome-scale genome assembly of Pensacola bahiagrass (Paspalum notatum Flugge var. saurae).</title>
        <authorList>
            <person name="Vega J.M."/>
            <person name="Podio M."/>
            <person name="Orjuela J."/>
            <person name="Siena L.A."/>
            <person name="Pessino S.C."/>
            <person name="Combes M.C."/>
            <person name="Mariac C."/>
            <person name="Albertini E."/>
            <person name="Pupilli F."/>
            <person name="Ortiz J.P.A."/>
            <person name="Leblanc O."/>
        </authorList>
    </citation>
    <scope>NUCLEOTIDE SEQUENCE [LARGE SCALE GENOMIC DNA]</scope>
    <source>
        <strain evidence="11">R1</strain>
        <tissue evidence="11">Leaf</tissue>
    </source>
</reference>
<dbReference type="Pfam" id="PF26138">
    <property type="entry name" value="DUF8040"/>
    <property type="match status" value="1"/>
</dbReference>
<evidence type="ECO:0000256" key="8">
    <source>
        <dbReference type="SAM" id="Phobius"/>
    </source>
</evidence>
<dbReference type="GO" id="GO:0016787">
    <property type="term" value="F:hydrolase activity"/>
    <property type="evidence" value="ECO:0007669"/>
    <property type="project" value="UniProtKB-KW"/>
</dbReference>
<dbReference type="Proteomes" id="UP001341281">
    <property type="component" value="Chromosome 02"/>
</dbReference>
<evidence type="ECO:0000256" key="7">
    <source>
        <dbReference type="ARBA" id="ARBA00023242"/>
    </source>
</evidence>
<evidence type="ECO:0000313" key="12">
    <source>
        <dbReference type="Proteomes" id="UP001341281"/>
    </source>
</evidence>
<keyword evidence="8" id="KW-1133">Transmembrane helix</keyword>
<keyword evidence="7" id="KW-0539">Nucleus</keyword>
<evidence type="ECO:0008006" key="13">
    <source>
        <dbReference type="Google" id="ProtNLM"/>
    </source>
</evidence>
<evidence type="ECO:0000256" key="2">
    <source>
        <dbReference type="ARBA" id="ARBA00004123"/>
    </source>
</evidence>
<dbReference type="InterPro" id="IPR027806">
    <property type="entry name" value="HARBI1_dom"/>
</dbReference>
<keyword evidence="5" id="KW-0479">Metal-binding</keyword>
<evidence type="ECO:0000259" key="10">
    <source>
        <dbReference type="Pfam" id="PF26138"/>
    </source>
</evidence>
<dbReference type="GO" id="GO:0046872">
    <property type="term" value="F:metal ion binding"/>
    <property type="evidence" value="ECO:0007669"/>
    <property type="project" value="UniProtKB-KW"/>
</dbReference>
<keyword evidence="8" id="KW-0472">Membrane</keyword>
<evidence type="ECO:0000313" key="11">
    <source>
        <dbReference type="EMBL" id="WVZ56316.1"/>
    </source>
</evidence>
<dbReference type="AlphaFoldDB" id="A0AAQ3PZJ2"/>
<dbReference type="PANTHER" id="PTHR22930:SF259">
    <property type="entry name" value="OS08G0106900 PROTEIN"/>
    <property type="match status" value="1"/>
</dbReference>
<gene>
    <name evidence="11" type="ORF">U9M48_006864</name>
</gene>
<keyword evidence="4" id="KW-0540">Nuclease</keyword>
<dbReference type="GO" id="GO:0004518">
    <property type="term" value="F:nuclease activity"/>
    <property type="evidence" value="ECO:0007669"/>
    <property type="project" value="UniProtKB-KW"/>
</dbReference>
<dbReference type="InterPro" id="IPR045249">
    <property type="entry name" value="HARBI1-like"/>
</dbReference>
<feature type="domain" description="DUF8040" evidence="10">
    <location>
        <begin position="54"/>
        <end position="136"/>
    </location>
</feature>
<name>A0AAQ3PZJ2_PASNO</name>
<feature type="transmembrane region" description="Helical" evidence="8">
    <location>
        <begin position="6"/>
        <end position="25"/>
    </location>
</feature>
<accession>A0AAQ3PZJ2</accession>
<evidence type="ECO:0000256" key="4">
    <source>
        <dbReference type="ARBA" id="ARBA00022722"/>
    </source>
</evidence>
<keyword evidence="12" id="KW-1185">Reference proteome</keyword>
<dbReference type="GO" id="GO:0005634">
    <property type="term" value="C:nucleus"/>
    <property type="evidence" value="ECO:0007669"/>
    <property type="project" value="UniProtKB-SubCell"/>
</dbReference>
<dbReference type="InterPro" id="IPR058353">
    <property type="entry name" value="DUF8040"/>
</dbReference>
<evidence type="ECO:0000256" key="1">
    <source>
        <dbReference type="ARBA" id="ARBA00001968"/>
    </source>
</evidence>
<evidence type="ECO:0000256" key="5">
    <source>
        <dbReference type="ARBA" id="ARBA00022723"/>
    </source>
</evidence>
<comment type="cofactor">
    <cofactor evidence="1">
        <name>a divalent metal cation</name>
        <dbReference type="ChEBI" id="CHEBI:60240"/>
    </cofactor>
</comment>
<proteinExistence type="inferred from homology"/>
<comment type="similarity">
    <text evidence="3">Belongs to the HARBI1 family.</text>
</comment>
<protein>
    <recommendedName>
        <fullName evidence="13">DDE Tnp4 domain-containing protein</fullName>
    </recommendedName>
</protein>
<dbReference type="EMBL" id="CP144746">
    <property type="protein sequence ID" value="WVZ56316.1"/>
    <property type="molecule type" value="Genomic_DNA"/>
</dbReference>
<organism evidence="11 12">
    <name type="scientific">Paspalum notatum var. saurae</name>
    <dbReference type="NCBI Taxonomy" id="547442"/>
    <lineage>
        <taxon>Eukaryota</taxon>
        <taxon>Viridiplantae</taxon>
        <taxon>Streptophyta</taxon>
        <taxon>Embryophyta</taxon>
        <taxon>Tracheophyta</taxon>
        <taxon>Spermatophyta</taxon>
        <taxon>Magnoliopsida</taxon>
        <taxon>Liliopsida</taxon>
        <taxon>Poales</taxon>
        <taxon>Poaceae</taxon>
        <taxon>PACMAD clade</taxon>
        <taxon>Panicoideae</taxon>
        <taxon>Andropogonodae</taxon>
        <taxon>Paspaleae</taxon>
        <taxon>Paspalinae</taxon>
        <taxon>Paspalum</taxon>
    </lineage>
</organism>
<dbReference type="PANTHER" id="PTHR22930">
    <property type="match status" value="1"/>
</dbReference>
<keyword evidence="8" id="KW-0812">Transmembrane</keyword>
<evidence type="ECO:0000256" key="3">
    <source>
        <dbReference type="ARBA" id="ARBA00006958"/>
    </source>
</evidence>
<evidence type="ECO:0000256" key="6">
    <source>
        <dbReference type="ARBA" id="ARBA00022801"/>
    </source>
</evidence>
<keyword evidence="6" id="KW-0378">Hydrolase</keyword>
<feature type="domain" description="DDE Tnp4" evidence="9">
    <location>
        <begin position="172"/>
        <end position="229"/>
    </location>
</feature>
<sequence length="246" mass="28308">MDFAARRRSTAAVVVAVATWVFIWFRRRNLEARSVTYGPMHPRDVERQANLRFIYESDDVHCVNLLRMKRAPFFQLCDLLRARDLLSDSINASVEEQVAMFLHVVGHNQRFRVIGLTFRRSVETISRYFHQVLYAVGELRNDLIVPPTTNVHPRILNSRRWYPYFKDCIGAIDGTHVLARVPLKMQAAFRGRKHTTTQNVLAAVDFDLRFTFVLAGWEGSAHDALILADAHNLISPKVNLPNIHTT</sequence>
<evidence type="ECO:0000259" key="9">
    <source>
        <dbReference type="Pfam" id="PF13359"/>
    </source>
</evidence>
<comment type="subcellular location">
    <subcellularLocation>
        <location evidence="2">Nucleus</location>
    </subcellularLocation>
</comment>